<protein>
    <submittedName>
        <fullName evidence="13">RAS guanyl releasing protein 3 (calcium and DAG-regulated)</fullName>
    </submittedName>
</protein>
<evidence type="ECO:0000256" key="3">
    <source>
        <dbReference type="ARBA" id="ARBA00022723"/>
    </source>
</evidence>
<dbReference type="SMART" id="SM00229">
    <property type="entry name" value="RasGEFN"/>
    <property type="match status" value="1"/>
</dbReference>
<dbReference type="Pfam" id="PF13202">
    <property type="entry name" value="EF-hand_5"/>
    <property type="match status" value="1"/>
</dbReference>
<reference evidence="13" key="3">
    <citation type="submission" date="2025-09" db="UniProtKB">
        <authorList>
            <consortium name="Ensembl"/>
        </authorList>
    </citation>
    <scope>IDENTIFICATION</scope>
</reference>
<feature type="domain" description="EF-hand" evidence="12">
    <location>
        <begin position="417"/>
        <end position="452"/>
    </location>
</feature>
<sequence length="702" mass="79045">MGSSTLGKAATIDALLNECIDAFDDGGELQSSLTPRSLLLMHRWYVSSPDLAFTYRDCRGPSSQRTRLKICYLMRYWIVNFPAEFNLDLGLIRIMGEFRDVAARLGCDEHFKLIDISTIPSYDWMRKLTQRKKQAKKGKASLLFDHLEPMELAEHLTFLEFKSIRRISFTDYQSYVIHGCLVDNPTLERSIALFNGVSQWVQLMVLSKLTPQTRAEVISKYIHVAQKLLHLQNFNTLMAVVGGLSHSSISRLKETHLYLAPEVVKIWREMTELVSSNNNYSCYRKAFSECQGFKIPILGVHLKDLIAVHVVFPDYADDRKRVNLAKMHQLYVTFNELVSLQSAAAQVEPNMDLIYLLTLSLDLYYTEDEIYELSLLREPRNSKSSPTSPTTPNKPVAPLDWASGVTTKPDPSVVNKHIRKMVDSVFRNYDHDHDGYISQEDFESVAANFPFLDSFCVLDKDQDGLISKGEMTAYFLRPTFCEHCAGFVITGNAMDCLWGIIKQGYRCKDCGVNCHKQCRELLVLACRKLIRSGSLGSVSPARLTHSSLPSSPALPVCKDEDEVFEFPAVTPAGPGLESQSITLMTGSAQKISVRLQRSTTSQATQTEPLWPQHGYGAADGGSHTFPKMKYRTHRKVSAKNKGFARWENQNEKQQQMVSSGLGGTSQEKPEVSLPNGIGQIVKTRSASPQMHFSALNEDLFDF</sequence>
<dbReference type="PROSITE" id="PS00018">
    <property type="entry name" value="EF_HAND_1"/>
    <property type="match status" value="2"/>
</dbReference>
<keyword evidence="2 7" id="KW-0344">Guanine-nucleotide releasing factor</keyword>
<dbReference type="InterPro" id="IPR000651">
    <property type="entry name" value="Ras-like_Gua-exchang_fac_N"/>
</dbReference>
<feature type="domain" description="N-terminal Ras-GEF" evidence="11">
    <location>
        <begin position="3"/>
        <end position="121"/>
    </location>
</feature>
<dbReference type="CDD" id="cd06224">
    <property type="entry name" value="REM"/>
    <property type="match status" value="1"/>
</dbReference>
<keyword evidence="6" id="KW-0106">Calcium</keyword>
<evidence type="ECO:0000256" key="6">
    <source>
        <dbReference type="ARBA" id="ARBA00022837"/>
    </source>
</evidence>
<dbReference type="GO" id="GO:0005509">
    <property type="term" value="F:calcium ion binding"/>
    <property type="evidence" value="ECO:0007669"/>
    <property type="project" value="InterPro"/>
</dbReference>
<evidence type="ECO:0000259" key="10">
    <source>
        <dbReference type="PROSITE" id="PS50081"/>
    </source>
</evidence>
<proteinExistence type="inferred from homology"/>
<dbReference type="GO" id="GO:0005886">
    <property type="term" value="C:plasma membrane"/>
    <property type="evidence" value="ECO:0007669"/>
    <property type="project" value="TreeGrafter"/>
</dbReference>
<evidence type="ECO:0000313" key="14">
    <source>
        <dbReference type="Proteomes" id="UP000472267"/>
    </source>
</evidence>
<comment type="similarity">
    <text evidence="1">Belongs to the RASGRP family.</text>
</comment>
<evidence type="ECO:0000259" key="9">
    <source>
        <dbReference type="PROSITE" id="PS50009"/>
    </source>
</evidence>
<dbReference type="InterPro" id="IPR036964">
    <property type="entry name" value="RASGEF_cat_dom_sf"/>
</dbReference>
<evidence type="ECO:0000256" key="8">
    <source>
        <dbReference type="SAM" id="MobiDB-lite"/>
    </source>
</evidence>
<dbReference type="InterPro" id="IPR001895">
    <property type="entry name" value="RASGEF_cat_dom"/>
</dbReference>
<keyword evidence="14" id="KW-1185">Reference proteome</keyword>
<reference evidence="13" key="2">
    <citation type="submission" date="2025-08" db="UniProtKB">
        <authorList>
            <consortium name="Ensembl"/>
        </authorList>
    </citation>
    <scope>IDENTIFICATION</scope>
</reference>
<organism evidence="13 14">
    <name type="scientific">Salarias fasciatus</name>
    <name type="common">Jewelled blenny</name>
    <name type="synonym">Blennius fasciatus</name>
    <dbReference type="NCBI Taxonomy" id="181472"/>
    <lineage>
        <taxon>Eukaryota</taxon>
        <taxon>Metazoa</taxon>
        <taxon>Chordata</taxon>
        <taxon>Craniata</taxon>
        <taxon>Vertebrata</taxon>
        <taxon>Euteleostomi</taxon>
        <taxon>Actinopterygii</taxon>
        <taxon>Neopterygii</taxon>
        <taxon>Teleostei</taxon>
        <taxon>Neoteleostei</taxon>
        <taxon>Acanthomorphata</taxon>
        <taxon>Ovalentaria</taxon>
        <taxon>Blenniimorphae</taxon>
        <taxon>Blenniiformes</taxon>
        <taxon>Blennioidei</taxon>
        <taxon>Blenniidae</taxon>
        <taxon>Salariinae</taxon>
        <taxon>Salarias</taxon>
    </lineage>
</organism>
<feature type="domain" description="Phorbol-ester/DAG-type" evidence="10">
    <location>
        <begin position="467"/>
        <end position="526"/>
    </location>
</feature>
<dbReference type="Gene3D" id="1.20.870.10">
    <property type="entry name" value="Son of sevenless (SoS) protein Chain: S domain 1"/>
    <property type="match status" value="1"/>
</dbReference>
<dbReference type="Gene3D" id="1.10.238.10">
    <property type="entry name" value="EF-hand"/>
    <property type="match status" value="1"/>
</dbReference>
<feature type="region of interest" description="Disordered" evidence="8">
    <location>
        <begin position="378"/>
        <end position="404"/>
    </location>
</feature>
<evidence type="ECO:0000256" key="1">
    <source>
        <dbReference type="ARBA" id="ARBA00009566"/>
    </source>
</evidence>
<dbReference type="FunFam" id="1.10.238.10:FF:000051">
    <property type="entry name" value="Ras guanyl-releasing protein 3 isoform 1"/>
    <property type="match status" value="1"/>
</dbReference>
<dbReference type="PROSITE" id="PS50222">
    <property type="entry name" value="EF_HAND_2"/>
    <property type="match status" value="1"/>
</dbReference>
<reference evidence="13" key="1">
    <citation type="submission" date="2019-06" db="EMBL/GenBank/DDBJ databases">
        <authorList>
            <consortium name="Wellcome Sanger Institute Data Sharing"/>
        </authorList>
    </citation>
    <scope>NUCLEOTIDE SEQUENCE [LARGE SCALE GENOMIC DNA]</scope>
</reference>
<evidence type="ECO:0000256" key="5">
    <source>
        <dbReference type="ARBA" id="ARBA00022833"/>
    </source>
</evidence>
<gene>
    <name evidence="13" type="primary">rasgrp3</name>
</gene>
<dbReference type="SUPFAM" id="SSF48366">
    <property type="entry name" value="Ras GEF"/>
    <property type="match status" value="1"/>
</dbReference>
<dbReference type="PROSITE" id="PS50212">
    <property type="entry name" value="RASGEF_NTER"/>
    <property type="match status" value="1"/>
</dbReference>
<dbReference type="InterPro" id="IPR046349">
    <property type="entry name" value="C1-like_sf"/>
</dbReference>
<feature type="region of interest" description="Disordered" evidence="8">
    <location>
        <begin position="645"/>
        <end position="671"/>
    </location>
</feature>
<dbReference type="SMART" id="SM00109">
    <property type="entry name" value="C1"/>
    <property type="match status" value="1"/>
</dbReference>
<evidence type="ECO:0000256" key="7">
    <source>
        <dbReference type="PROSITE-ProRule" id="PRU00168"/>
    </source>
</evidence>
<feature type="domain" description="Ras-GEF" evidence="9">
    <location>
        <begin position="148"/>
        <end position="380"/>
    </location>
</feature>
<keyword evidence="5" id="KW-0862">Zinc</keyword>
<dbReference type="CDD" id="cd00155">
    <property type="entry name" value="RasGEF"/>
    <property type="match status" value="1"/>
</dbReference>
<dbReference type="SUPFAM" id="SSF47473">
    <property type="entry name" value="EF-hand"/>
    <property type="match status" value="1"/>
</dbReference>
<evidence type="ECO:0000256" key="2">
    <source>
        <dbReference type="ARBA" id="ARBA00022658"/>
    </source>
</evidence>
<dbReference type="SMART" id="SM00054">
    <property type="entry name" value="EFh"/>
    <property type="match status" value="2"/>
</dbReference>
<dbReference type="FunFam" id="1.10.840.10:FF:000003">
    <property type="entry name" value="Ras guanyl-releasing protein 3 isoform 1"/>
    <property type="match status" value="1"/>
</dbReference>
<dbReference type="PROSITE" id="PS50081">
    <property type="entry name" value="ZF_DAG_PE_2"/>
    <property type="match status" value="1"/>
</dbReference>
<dbReference type="PANTHER" id="PTHR23113">
    <property type="entry name" value="GUANINE NUCLEOTIDE EXCHANGE FACTOR"/>
    <property type="match status" value="1"/>
</dbReference>
<dbReference type="InterPro" id="IPR002219">
    <property type="entry name" value="PKC_DAG/PE"/>
</dbReference>
<dbReference type="Pfam" id="PF00617">
    <property type="entry name" value="RasGEF"/>
    <property type="match status" value="1"/>
</dbReference>
<evidence type="ECO:0000313" key="13">
    <source>
        <dbReference type="Ensembl" id="ENSSFAP00005008955.1"/>
    </source>
</evidence>
<dbReference type="PANTHER" id="PTHR23113:SF178">
    <property type="entry name" value="RAS GUANYL-RELEASING PROTEIN 3"/>
    <property type="match status" value="1"/>
</dbReference>
<dbReference type="SMART" id="SM00147">
    <property type="entry name" value="RasGEF"/>
    <property type="match status" value="1"/>
</dbReference>
<dbReference type="GO" id="GO:0008270">
    <property type="term" value="F:zinc ion binding"/>
    <property type="evidence" value="ECO:0007669"/>
    <property type="project" value="UniProtKB-KW"/>
</dbReference>
<dbReference type="PROSITE" id="PS50009">
    <property type="entry name" value="RASGEF_CAT"/>
    <property type="match status" value="1"/>
</dbReference>
<accession>A0A672FVU5</accession>
<dbReference type="Proteomes" id="UP000472267">
    <property type="component" value="Chromosome 13"/>
</dbReference>
<name>A0A672FVU5_SALFA</name>
<dbReference type="AlphaFoldDB" id="A0A672FVU5"/>
<dbReference type="Pfam" id="PF00130">
    <property type="entry name" value="C1_1"/>
    <property type="match status" value="1"/>
</dbReference>
<evidence type="ECO:0000259" key="12">
    <source>
        <dbReference type="PROSITE" id="PS50222"/>
    </source>
</evidence>
<dbReference type="GO" id="GO:0007265">
    <property type="term" value="P:Ras protein signal transduction"/>
    <property type="evidence" value="ECO:0007669"/>
    <property type="project" value="TreeGrafter"/>
</dbReference>
<evidence type="ECO:0000259" key="11">
    <source>
        <dbReference type="PROSITE" id="PS50212"/>
    </source>
</evidence>
<dbReference type="GO" id="GO:0005085">
    <property type="term" value="F:guanyl-nucleotide exchange factor activity"/>
    <property type="evidence" value="ECO:0007669"/>
    <property type="project" value="UniProtKB-KW"/>
</dbReference>
<keyword evidence="4" id="KW-0863">Zinc-finger</keyword>
<evidence type="ECO:0000256" key="4">
    <source>
        <dbReference type="ARBA" id="ARBA00022771"/>
    </source>
</evidence>
<dbReference type="Gene3D" id="1.10.840.10">
    <property type="entry name" value="Ras guanine-nucleotide exchange factors catalytic domain"/>
    <property type="match status" value="1"/>
</dbReference>
<dbReference type="InterPro" id="IPR002048">
    <property type="entry name" value="EF_hand_dom"/>
</dbReference>
<dbReference type="InterPro" id="IPR011992">
    <property type="entry name" value="EF-hand-dom_pair"/>
</dbReference>
<dbReference type="Gene3D" id="3.30.60.20">
    <property type="match status" value="1"/>
</dbReference>
<dbReference type="InterPro" id="IPR018247">
    <property type="entry name" value="EF_Hand_1_Ca_BS"/>
</dbReference>
<dbReference type="InterPro" id="IPR023578">
    <property type="entry name" value="Ras_GEF_dom_sf"/>
</dbReference>
<feature type="compositionally biased region" description="Low complexity" evidence="8">
    <location>
        <begin position="382"/>
        <end position="394"/>
    </location>
</feature>
<dbReference type="InterPro" id="IPR008937">
    <property type="entry name" value="Ras-like_GEF"/>
</dbReference>
<keyword evidence="3" id="KW-0479">Metal-binding</keyword>
<dbReference type="SUPFAM" id="SSF57889">
    <property type="entry name" value="Cysteine-rich domain"/>
    <property type="match status" value="1"/>
</dbReference>
<dbReference type="Ensembl" id="ENSSFAT00005009388.1">
    <property type="protein sequence ID" value="ENSSFAP00005008955.1"/>
    <property type="gene ID" value="ENSSFAG00005004190.1"/>
</dbReference>